<comment type="caution">
    <text evidence="1">The sequence shown here is derived from an EMBL/GenBank/DDBJ whole genome shotgun (WGS) entry which is preliminary data.</text>
</comment>
<accession>A0A2J7QC64</accession>
<dbReference type="EMBL" id="NEVH01016292">
    <property type="protein sequence ID" value="PNF26170.1"/>
    <property type="molecule type" value="Genomic_DNA"/>
</dbReference>
<keyword evidence="2" id="KW-1185">Reference proteome</keyword>
<gene>
    <name evidence="1" type="ORF">B7P43_G04453</name>
</gene>
<protein>
    <submittedName>
        <fullName evidence="1">Uncharacterized protein</fullName>
    </submittedName>
</protein>
<evidence type="ECO:0000313" key="1">
    <source>
        <dbReference type="EMBL" id="PNF26170.1"/>
    </source>
</evidence>
<dbReference type="Proteomes" id="UP000235965">
    <property type="component" value="Unassembled WGS sequence"/>
</dbReference>
<dbReference type="AlphaFoldDB" id="A0A2J7QC64"/>
<organism evidence="1 2">
    <name type="scientific">Cryptotermes secundus</name>
    <dbReference type="NCBI Taxonomy" id="105785"/>
    <lineage>
        <taxon>Eukaryota</taxon>
        <taxon>Metazoa</taxon>
        <taxon>Ecdysozoa</taxon>
        <taxon>Arthropoda</taxon>
        <taxon>Hexapoda</taxon>
        <taxon>Insecta</taxon>
        <taxon>Pterygota</taxon>
        <taxon>Neoptera</taxon>
        <taxon>Polyneoptera</taxon>
        <taxon>Dictyoptera</taxon>
        <taxon>Blattodea</taxon>
        <taxon>Blattoidea</taxon>
        <taxon>Termitoidae</taxon>
        <taxon>Kalotermitidae</taxon>
        <taxon>Cryptotermitinae</taxon>
        <taxon>Cryptotermes</taxon>
    </lineage>
</organism>
<sequence length="125" mass="14324">MEKGNWNPCVVRPVLLPSSRQEHCNSPDGTFPIALIHQCCPLLFWQAIWLEISDQQGLKSTGRIHTVSQQFSNYRWMRQPDSTSKVSNFPCRLRPGYDIVKILQAEFSPATLLPHHQVTLNNLVL</sequence>
<name>A0A2J7QC64_9NEOP</name>
<evidence type="ECO:0000313" key="2">
    <source>
        <dbReference type="Proteomes" id="UP000235965"/>
    </source>
</evidence>
<dbReference type="InParanoid" id="A0A2J7QC64"/>
<reference evidence="1 2" key="1">
    <citation type="submission" date="2017-12" db="EMBL/GenBank/DDBJ databases">
        <title>Hemimetabolous genomes reveal molecular basis of termite eusociality.</title>
        <authorList>
            <person name="Harrison M.C."/>
            <person name="Jongepier E."/>
            <person name="Robertson H.M."/>
            <person name="Arning N."/>
            <person name="Bitard-Feildel T."/>
            <person name="Chao H."/>
            <person name="Childers C.P."/>
            <person name="Dinh H."/>
            <person name="Doddapaneni H."/>
            <person name="Dugan S."/>
            <person name="Gowin J."/>
            <person name="Greiner C."/>
            <person name="Han Y."/>
            <person name="Hu H."/>
            <person name="Hughes D.S.T."/>
            <person name="Huylmans A.-K."/>
            <person name="Kemena C."/>
            <person name="Kremer L.P.M."/>
            <person name="Lee S.L."/>
            <person name="Lopez-Ezquerra A."/>
            <person name="Mallet L."/>
            <person name="Monroy-Kuhn J.M."/>
            <person name="Moser A."/>
            <person name="Murali S.C."/>
            <person name="Muzny D.M."/>
            <person name="Otani S."/>
            <person name="Piulachs M.-D."/>
            <person name="Poelchau M."/>
            <person name="Qu J."/>
            <person name="Schaub F."/>
            <person name="Wada-Katsumata A."/>
            <person name="Worley K.C."/>
            <person name="Xie Q."/>
            <person name="Ylla G."/>
            <person name="Poulsen M."/>
            <person name="Gibbs R.A."/>
            <person name="Schal C."/>
            <person name="Richards S."/>
            <person name="Belles X."/>
            <person name="Korb J."/>
            <person name="Bornberg-Bauer E."/>
        </authorList>
    </citation>
    <scope>NUCLEOTIDE SEQUENCE [LARGE SCALE GENOMIC DNA]</scope>
    <source>
        <tissue evidence="1">Whole body</tissue>
    </source>
</reference>
<proteinExistence type="predicted"/>